<feature type="transmembrane region" description="Helical" evidence="1">
    <location>
        <begin position="68"/>
        <end position="87"/>
    </location>
</feature>
<evidence type="ECO:0000313" key="2">
    <source>
        <dbReference type="EMBL" id="EDP10325.1"/>
    </source>
</evidence>
<feature type="transmembrane region" description="Helical" evidence="1">
    <location>
        <begin position="12"/>
        <end position="30"/>
    </location>
</feature>
<reference evidence="2 3" key="1">
    <citation type="submission" date="2007-09" db="EMBL/GenBank/DDBJ databases">
        <title>Draft genome sequence of Eubacterium dolichum (DSM 3991).</title>
        <authorList>
            <person name="Sudarsanam P."/>
            <person name="Ley R."/>
            <person name="Guruge J."/>
            <person name="Turnbaugh P.J."/>
            <person name="Mahowald M."/>
            <person name="Liep D."/>
            <person name="Gordon J."/>
        </authorList>
    </citation>
    <scope>NUCLEOTIDE SEQUENCE [LARGE SCALE GENOMIC DNA]</scope>
    <source>
        <strain evidence="2 3">DSM 3991</strain>
    </source>
</reference>
<dbReference type="EMBL" id="ABAW02000025">
    <property type="protein sequence ID" value="EDP10325.1"/>
    <property type="molecule type" value="Genomic_DNA"/>
</dbReference>
<keyword evidence="1" id="KW-0472">Membrane</keyword>
<protein>
    <submittedName>
        <fullName evidence="2">Uncharacterized protein</fullName>
    </submittedName>
</protein>
<dbReference type="Proteomes" id="UP000004090">
    <property type="component" value="Unassembled WGS sequence"/>
</dbReference>
<gene>
    <name evidence="2" type="ORF">EUBDOL_02343</name>
</gene>
<name>A8RFS7_9FIRM</name>
<evidence type="ECO:0000313" key="3">
    <source>
        <dbReference type="Proteomes" id="UP000004090"/>
    </source>
</evidence>
<proteinExistence type="predicted"/>
<sequence>MVMSMIRYAKALNKITDTLISLTCFVALLFHDYLTVYAFFMLLPFLCVTSLLNIYAYWKDKSYGITKLLTGLFWIAVIIVAVITNIYN</sequence>
<dbReference type="AlphaFoldDB" id="A8RFS7"/>
<dbReference type="HOGENOM" id="CLU_2464441_0_0_9"/>
<accession>A8RFS7</accession>
<organism evidence="2 3">
    <name type="scientific">Amedibacillus dolichus DSM 3991</name>
    <dbReference type="NCBI Taxonomy" id="428127"/>
    <lineage>
        <taxon>Bacteria</taxon>
        <taxon>Bacillati</taxon>
        <taxon>Bacillota</taxon>
        <taxon>Erysipelotrichia</taxon>
        <taxon>Erysipelotrichales</taxon>
        <taxon>Erysipelotrichaceae</taxon>
        <taxon>Amedibacillus</taxon>
    </lineage>
</organism>
<evidence type="ECO:0000256" key="1">
    <source>
        <dbReference type="SAM" id="Phobius"/>
    </source>
</evidence>
<comment type="caution">
    <text evidence="2">The sequence shown here is derived from an EMBL/GenBank/DDBJ whole genome shotgun (WGS) entry which is preliminary data.</text>
</comment>
<keyword evidence="1" id="KW-0812">Transmembrane</keyword>
<dbReference type="STRING" id="428127.EUBDOL_02343"/>
<feature type="transmembrane region" description="Helical" evidence="1">
    <location>
        <begin position="36"/>
        <end position="56"/>
    </location>
</feature>
<reference evidence="2 3" key="2">
    <citation type="submission" date="2007-09" db="EMBL/GenBank/DDBJ databases">
        <authorList>
            <person name="Fulton L."/>
            <person name="Clifton S."/>
            <person name="Fulton B."/>
            <person name="Xu J."/>
            <person name="Minx P."/>
            <person name="Pepin K.H."/>
            <person name="Johnson M."/>
            <person name="Thiruvilangam P."/>
            <person name="Bhonagiri V."/>
            <person name="Nash W.E."/>
            <person name="Mardis E.R."/>
            <person name="Wilson R.K."/>
        </authorList>
    </citation>
    <scope>NUCLEOTIDE SEQUENCE [LARGE SCALE GENOMIC DNA]</scope>
    <source>
        <strain evidence="2 3">DSM 3991</strain>
    </source>
</reference>
<keyword evidence="1" id="KW-1133">Transmembrane helix</keyword>